<dbReference type="SUPFAM" id="SSF53659">
    <property type="entry name" value="Isocitrate/Isopropylmalate dehydrogenase-like"/>
    <property type="match status" value="1"/>
</dbReference>
<evidence type="ECO:0000313" key="14">
    <source>
        <dbReference type="Proteomes" id="UP000245629"/>
    </source>
</evidence>
<evidence type="ECO:0000256" key="3">
    <source>
        <dbReference type="ARBA" id="ARBA00007686"/>
    </source>
</evidence>
<dbReference type="GO" id="GO:0051287">
    <property type="term" value="F:NAD binding"/>
    <property type="evidence" value="ECO:0007669"/>
    <property type="project" value="InterPro"/>
</dbReference>
<evidence type="ECO:0000256" key="7">
    <source>
        <dbReference type="ARBA" id="ARBA00023268"/>
    </source>
</evidence>
<evidence type="ECO:0000256" key="5">
    <source>
        <dbReference type="ARBA" id="ARBA00022723"/>
    </source>
</evidence>
<dbReference type="InterPro" id="IPR042112">
    <property type="entry name" value="P_AcTrfase_dom2"/>
</dbReference>
<dbReference type="Gene3D" id="3.40.50.10380">
    <property type="entry name" value="Malic enzyme, N-terminal domain"/>
    <property type="match status" value="1"/>
</dbReference>
<dbReference type="Pfam" id="PF01515">
    <property type="entry name" value="PTA_PTB"/>
    <property type="match status" value="1"/>
</dbReference>
<feature type="active site" description="Proton acceptor" evidence="8">
    <location>
        <position position="94"/>
    </location>
</feature>
<dbReference type="Gene3D" id="3.40.50.10750">
    <property type="entry name" value="Isocitrate/Isopropylmalate dehydrogenase-like"/>
    <property type="match status" value="1"/>
</dbReference>
<dbReference type="Gene3D" id="3.40.50.10950">
    <property type="match status" value="1"/>
</dbReference>
<dbReference type="PANTHER" id="PTHR43237">
    <property type="entry name" value="NADP-DEPENDENT MALIC ENZYME"/>
    <property type="match status" value="1"/>
</dbReference>
<evidence type="ECO:0000256" key="8">
    <source>
        <dbReference type="PIRSR" id="PIRSR036684-1"/>
    </source>
</evidence>
<dbReference type="InterPro" id="IPR037062">
    <property type="entry name" value="Malic_N_dom_sf"/>
</dbReference>
<feature type="binding site" evidence="10">
    <location>
        <begin position="76"/>
        <end position="83"/>
    </location>
    <ligand>
        <name>NADP(+)</name>
        <dbReference type="ChEBI" id="CHEBI:58349"/>
    </ligand>
</feature>
<evidence type="ECO:0000256" key="2">
    <source>
        <dbReference type="ARBA" id="ARBA00001946"/>
    </source>
</evidence>
<evidence type="ECO:0000259" key="11">
    <source>
        <dbReference type="SMART" id="SM00919"/>
    </source>
</evidence>
<dbReference type="Pfam" id="PF03949">
    <property type="entry name" value="Malic_M"/>
    <property type="match status" value="1"/>
</dbReference>
<feature type="binding site" evidence="9">
    <location>
        <position position="136"/>
    </location>
    <ligand>
        <name>a divalent metal cation</name>
        <dbReference type="ChEBI" id="CHEBI:60240"/>
    </ligand>
</feature>
<dbReference type="InterPro" id="IPR051674">
    <property type="entry name" value="Malate_Decarboxylase"/>
</dbReference>
<dbReference type="SMART" id="SM00919">
    <property type="entry name" value="Malic_M"/>
    <property type="match status" value="1"/>
</dbReference>
<dbReference type="InterPro" id="IPR012301">
    <property type="entry name" value="Malic_N_dom"/>
</dbReference>
<dbReference type="InterPro" id="IPR036291">
    <property type="entry name" value="NAD(P)-bd_dom_sf"/>
</dbReference>
<proteinExistence type="inferred from homology"/>
<protein>
    <submittedName>
        <fullName evidence="13">NADP-dependent malic enzyme</fullName>
        <ecNumber evidence="13">1.1.1.40</ecNumber>
    </submittedName>
</protein>
<dbReference type="SMART" id="SM01274">
    <property type="entry name" value="malic"/>
    <property type="match status" value="1"/>
</dbReference>
<gene>
    <name evidence="13" type="ORF">DEW08_26690</name>
</gene>
<dbReference type="AlphaFoldDB" id="A0A2S2CYN7"/>
<evidence type="ECO:0000256" key="6">
    <source>
        <dbReference type="ARBA" id="ARBA00023002"/>
    </source>
</evidence>
<dbReference type="GO" id="GO:0046872">
    <property type="term" value="F:metal ion binding"/>
    <property type="evidence" value="ECO:0007669"/>
    <property type="project" value="UniProtKB-KW"/>
</dbReference>
<dbReference type="SUPFAM" id="SSF53223">
    <property type="entry name" value="Aminoacid dehydrogenase-like, N-terminal domain"/>
    <property type="match status" value="1"/>
</dbReference>
<evidence type="ECO:0000256" key="9">
    <source>
        <dbReference type="PIRSR" id="PIRSR036684-2"/>
    </source>
</evidence>
<evidence type="ECO:0000313" key="13">
    <source>
        <dbReference type="EMBL" id="AWK89596.1"/>
    </source>
</evidence>
<keyword evidence="6 13" id="KW-0560">Oxidoreductase</keyword>
<comment type="similarity">
    <text evidence="3">In the N-terminal section; belongs to the malic enzymes family.</text>
</comment>
<dbReference type="InterPro" id="IPR046346">
    <property type="entry name" value="Aminoacid_DH-like_N_sf"/>
</dbReference>
<name>A0A2S2CYN7_9PROT</name>
<comment type="cofactor">
    <cofactor evidence="1">
        <name>Mn(2+)</name>
        <dbReference type="ChEBI" id="CHEBI:29035"/>
    </cofactor>
</comment>
<dbReference type="InterPro" id="IPR012302">
    <property type="entry name" value="Malic_NAD-bd"/>
</dbReference>
<keyword evidence="10" id="KW-0521">NADP</keyword>
<dbReference type="OrthoDB" id="9805787at2"/>
<comment type="cofactor">
    <cofactor evidence="2">
        <name>Mg(2+)</name>
        <dbReference type="ChEBI" id="CHEBI:18420"/>
    </cofactor>
</comment>
<dbReference type="Gene3D" id="3.40.50.720">
    <property type="entry name" value="NAD(P)-binding Rossmann-like Domain"/>
    <property type="match status" value="1"/>
</dbReference>
<feature type="binding site" evidence="10">
    <location>
        <position position="162"/>
    </location>
    <ligand>
        <name>a divalent metal cation</name>
        <dbReference type="ChEBI" id="CHEBI:60240"/>
    </ligand>
</feature>
<keyword evidence="13" id="KW-0614">Plasmid</keyword>
<dbReference type="CDD" id="cd05311">
    <property type="entry name" value="NAD_bind_2_malic_enz"/>
    <property type="match status" value="1"/>
</dbReference>
<dbReference type="PIRSF" id="PIRSF036684">
    <property type="entry name" value="ME_PTA"/>
    <property type="match status" value="1"/>
</dbReference>
<evidence type="ECO:0000256" key="4">
    <source>
        <dbReference type="ARBA" id="ARBA00008756"/>
    </source>
</evidence>
<dbReference type="InterPro" id="IPR042113">
    <property type="entry name" value="P_AcTrfase_dom1"/>
</dbReference>
<keyword evidence="14" id="KW-1185">Reference proteome</keyword>
<dbReference type="EMBL" id="CP029357">
    <property type="protein sequence ID" value="AWK89596.1"/>
    <property type="molecule type" value="Genomic_DNA"/>
</dbReference>
<dbReference type="GO" id="GO:0004473">
    <property type="term" value="F:malate dehydrogenase (decarboxylating) (NADP+) activity"/>
    <property type="evidence" value="ECO:0007669"/>
    <property type="project" value="UniProtKB-EC"/>
</dbReference>
<comment type="similarity">
    <text evidence="4">In the C-terminal section; belongs to the phosphate acetyltransferase and butyryltransferase family.</text>
</comment>
<geneLocation type="plasmid" evidence="13 14">
    <name>unnamed2</name>
</geneLocation>
<dbReference type="GO" id="GO:0006108">
    <property type="term" value="P:malate metabolic process"/>
    <property type="evidence" value="ECO:0007669"/>
    <property type="project" value="InterPro"/>
</dbReference>
<feature type="domain" description="Malic enzyme NAD-binding" evidence="11">
    <location>
        <begin position="163"/>
        <end position="400"/>
    </location>
</feature>
<evidence type="ECO:0000259" key="12">
    <source>
        <dbReference type="SMART" id="SM01274"/>
    </source>
</evidence>
<dbReference type="Pfam" id="PF00390">
    <property type="entry name" value="malic"/>
    <property type="match status" value="1"/>
</dbReference>
<dbReference type="RefSeq" id="WP_109333047.1">
    <property type="nucleotide sequence ID" value="NZ_CP029357.1"/>
</dbReference>
<feature type="binding site" evidence="10">
    <location>
        <position position="287"/>
    </location>
    <ligand>
        <name>a divalent metal cation</name>
        <dbReference type="ChEBI" id="CHEBI:60240"/>
    </ligand>
</feature>
<dbReference type="EC" id="1.1.1.40" evidence="13"/>
<dbReference type="KEGG" id="azz:DEW08_26690"/>
<dbReference type="InterPro" id="IPR045213">
    <property type="entry name" value="Malic_NAD-bd_bact_type"/>
</dbReference>
<dbReference type="Proteomes" id="UP000245629">
    <property type="component" value="Plasmid unnamed2"/>
</dbReference>
<accession>A0A2S2CYN7</accession>
<dbReference type="InterPro" id="IPR002505">
    <property type="entry name" value="PTA_PTB"/>
</dbReference>
<sequence length="766" mass="81533">MSGDLKERALDYHRSGKPGKLAIVPTKPMMTQRDLALAYSPGVAFACNDIVADPAHAADVTARGNLVAVISNGTAVLGLGDIGPLASKPVMEGKAVLFKKFADIDVFDIEIDEKDVDALVDTIARLEPTFGAINLEDIGAPACFEVERRLKERMGIPVFHDDQHGTAIVVGAAVYNALQVVGKRIEDVRIVSTGGGAAGLACLDLLVGMGAKRANIVLVDREGVVYHGRNAGMNPYKERYATGSAVRSLGEAMAGADIFLGLSGPGVLTGAMVRTMAPKPLILALANPDPEITPEEARAARPDAIIATGRSDYPNQVNNVLCFPFIFRGALDVGATTINEAMKIACVKAIADMARIEASDVVAAAYTGEQLRFGPDYILPKPFDPRLIVEVASAVARAAMDSGVATRPLADLRAYRERLGQYVFRSGLVMKPVFHKAAQAPKRVIYAEGEDERVLRAAQVAVDEAIARPILLGRPEVVERRIEQLGLRLVPGRDVEVVEPVRDPRCHDYADVYRQLMGRRGVSPTFAGTVVRAESTVFASLMVRRGAADAMICGTAGRYGDHHRHIRDLLGRRGDAPVSAAMTLLILGKGTYFLCDTHVNPDPTAAEIAEIAMLAAEKVRHFGIEPKLALLSHSNFGSSDSPSALKMRAACDLLRQRAPELEADGEMQAGAALCETVRDAALPNGRLRGQANLLVMPTLDAANIAFEMLKVLGDGLSVGPILLGVSAPAHIVTPAITTRGLVNITALAVVDAQMDLAPVPLRQAAE</sequence>
<dbReference type="FunFam" id="3.40.50.10380:FF:000003">
    <property type="entry name" value="NADP-dependent malic enzyme"/>
    <property type="match status" value="1"/>
</dbReference>
<dbReference type="SUPFAM" id="SSF51735">
    <property type="entry name" value="NAD(P)-binding Rossmann-fold domains"/>
    <property type="match status" value="1"/>
</dbReference>
<keyword evidence="7" id="KW-0511">Multifunctional enzyme</keyword>
<reference evidence="14" key="1">
    <citation type="submission" date="2018-05" db="EMBL/GenBank/DDBJ databases">
        <title>Azospirillum thermophila sp. nov., a novel isolated from hot spring.</title>
        <authorList>
            <person name="Zhao Z."/>
        </authorList>
    </citation>
    <scope>NUCLEOTIDE SEQUENCE [LARGE SCALE GENOMIC DNA]</scope>
    <source>
        <strain evidence="14">CFH 70021</strain>
        <plasmid evidence="14">unnamed2</plasmid>
    </source>
</reference>
<dbReference type="GO" id="GO:0016746">
    <property type="term" value="F:acyltransferase activity"/>
    <property type="evidence" value="ECO:0007669"/>
    <property type="project" value="InterPro"/>
</dbReference>
<feature type="domain" description="Malic enzyme N-terminal" evidence="12">
    <location>
        <begin position="18"/>
        <end position="151"/>
    </location>
</feature>
<evidence type="ECO:0000256" key="1">
    <source>
        <dbReference type="ARBA" id="ARBA00001936"/>
    </source>
</evidence>
<dbReference type="InterPro" id="IPR012188">
    <property type="entry name" value="ME_PTA"/>
</dbReference>
<dbReference type="FunFam" id="3.40.50.720:FF:000095">
    <property type="entry name" value="NADP-dependent malic enzyme"/>
    <property type="match status" value="1"/>
</dbReference>
<feature type="binding site" evidence="9">
    <location>
        <position position="137"/>
    </location>
    <ligand>
        <name>a divalent metal cation</name>
        <dbReference type="ChEBI" id="CHEBI:60240"/>
    </ligand>
</feature>
<evidence type="ECO:0000256" key="10">
    <source>
        <dbReference type="PIRSR" id="PIRSR036684-3"/>
    </source>
</evidence>
<keyword evidence="5 9" id="KW-0479">Metal-binding</keyword>
<dbReference type="PANTHER" id="PTHR43237:SF4">
    <property type="entry name" value="NADP-DEPENDENT MALIC ENZYME"/>
    <property type="match status" value="1"/>
</dbReference>
<organism evidence="13 14">
    <name type="scientific">Azospirillum thermophilum</name>
    <dbReference type="NCBI Taxonomy" id="2202148"/>
    <lineage>
        <taxon>Bacteria</taxon>
        <taxon>Pseudomonadati</taxon>
        <taxon>Pseudomonadota</taxon>
        <taxon>Alphaproteobacteria</taxon>
        <taxon>Rhodospirillales</taxon>
        <taxon>Azospirillaceae</taxon>
        <taxon>Azospirillum</taxon>
    </lineage>
</organism>